<keyword evidence="4" id="KW-1185">Reference proteome</keyword>
<name>A0A1B1U6P9_9HELI</name>
<evidence type="ECO:0000259" key="2">
    <source>
        <dbReference type="PROSITE" id="PS51208"/>
    </source>
</evidence>
<protein>
    <recommendedName>
        <fullName evidence="2">Autotransporter domain-containing protein</fullName>
    </recommendedName>
</protein>
<dbReference type="EMBL" id="CP016503">
    <property type="protein sequence ID" value="ANV98474.1"/>
    <property type="molecule type" value="Genomic_DNA"/>
</dbReference>
<dbReference type="STRING" id="222136.BBW65_06535"/>
<dbReference type="PROSITE" id="PS51208">
    <property type="entry name" value="AUTOTRANSPORTER"/>
    <property type="match status" value="1"/>
</dbReference>
<proteinExistence type="predicted"/>
<reference evidence="4" key="1">
    <citation type="submission" date="2016-07" db="EMBL/GenBank/DDBJ databases">
        <authorList>
            <person name="Florea S."/>
            <person name="Webb J.S."/>
            <person name="Jaromczyk J."/>
            <person name="Schardl C.L."/>
        </authorList>
    </citation>
    <scope>NUCLEOTIDE SEQUENCE [LARGE SCALE GENOMIC DNA]</scope>
    <source>
        <strain evidence="4">MIT 01-6242</strain>
    </source>
</reference>
<organism evidence="3 4">
    <name type="scientific">Helicobacter enhydrae</name>
    <dbReference type="NCBI Taxonomy" id="222136"/>
    <lineage>
        <taxon>Bacteria</taxon>
        <taxon>Pseudomonadati</taxon>
        <taxon>Campylobacterota</taxon>
        <taxon>Epsilonproteobacteria</taxon>
        <taxon>Campylobacterales</taxon>
        <taxon>Helicobacteraceae</taxon>
        <taxon>Helicobacter</taxon>
    </lineage>
</organism>
<dbReference type="InterPro" id="IPR005546">
    <property type="entry name" value="Autotransporte_beta"/>
</dbReference>
<dbReference type="GO" id="GO:0019867">
    <property type="term" value="C:outer membrane"/>
    <property type="evidence" value="ECO:0007669"/>
    <property type="project" value="InterPro"/>
</dbReference>
<evidence type="ECO:0000256" key="1">
    <source>
        <dbReference type="SAM" id="SignalP"/>
    </source>
</evidence>
<dbReference type="InterPro" id="IPR036709">
    <property type="entry name" value="Autotransporte_beta_dom_sf"/>
</dbReference>
<dbReference type="OrthoDB" id="6053567at2"/>
<dbReference type="SMART" id="SM00869">
    <property type="entry name" value="Autotransporter"/>
    <property type="match status" value="1"/>
</dbReference>
<feature type="domain" description="Autotransporter" evidence="2">
    <location>
        <begin position="981"/>
        <end position="1273"/>
    </location>
</feature>
<evidence type="ECO:0000313" key="4">
    <source>
        <dbReference type="Proteomes" id="UP000092884"/>
    </source>
</evidence>
<dbReference type="Proteomes" id="UP000092884">
    <property type="component" value="Chromosome"/>
</dbReference>
<dbReference type="SUPFAM" id="SSF103515">
    <property type="entry name" value="Autotransporter"/>
    <property type="match status" value="1"/>
</dbReference>
<dbReference type="KEGG" id="het:BBW65_06535"/>
<feature type="chain" id="PRO_5008530244" description="Autotransporter domain-containing protein" evidence="1">
    <location>
        <begin position="31"/>
        <end position="1291"/>
    </location>
</feature>
<dbReference type="InterPro" id="IPR006315">
    <property type="entry name" value="OM_autotransptr_brl_dom"/>
</dbReference>
<dbReference type="RefSeq" id="WP_066341265.1">
    <property type="nucleotide sequence ID" value="NZ_CP016503.1"/>
</dbReference>
<evidence type="ECO:0000313" key="3">
    <source>
        <dbReference type="EMBL" id="ANV98474.1"/>
    </source>
</evidence>
<dbReference type="Gene3D" id="2.40.128.130">
    <property type="entry name" value="Autotransporter beta-domain"/>
    <property type="match status" value="1"/>
</dbReference>
<sequence>MNPKNKKSNPSFKPLIATSLALALSMSVTSAGTCPNNQDAICYGTSGTTLKQFDQIIFGDASDFKKLQKQGTPNVDINNLTFKFTNDSSTTPPTLTPEASKQNDFTLSLGGNNAVFQLTNVGAKGLQMNNGSGVITIDFGQDVDGSGNPVQTNFTRNAILNFTGKSTDTALKGNIKVIASASPTDKLTATFGGNMEGNITIGGQKKNSNGTFSDFANIHTEFTFSNGATLKGNIEVGGAQGGQDFIFEGNGGIELNPKDGKIKKSGDGIIIDGIKTQGANIIGGGGSPSNVKVETNITFKGATNTITTTGSVEGKIVAEGDGTNGNNAYNRILFDGEGQIGKVSQKISIKSGNLRSNNAAAKRFESQNLLLFKKEATLNLENLETKAIGKSDSRNVLSLEGEAKHNLTITNITAQANVDSGNNSTAVNLIGKGFLTFIESDSQNKNKPQEKYAKDLIENTTAIANPTNANIAEGTLNVGTIEAIGDGINKIFIRTLKATTIQSGKTTAGGINLINTYDAEITTIDTKAGGKNFIAQNITESQLKDTEFTSTTFLTDKYAMQGTLKITEGISSTNGGINNISFKAKHDIQNPIISKTTGEAISGSANIYLNLEGVKIIPTSQNLEKNIIKGNIKTGANQTINLKIKGAKDGKIGGKFVANGAKATNNFELQAGDLTITDNVEATGQGTNDFTLIESTLALKGYFKSPTNTERNELTLHNSKLIIENAGVSDTNTINELTLNDSEVIIGTEKTKGTKNAIKRLNNGNGKNSIDFRSGRVEDLASETQFNLLTIGDKNDASIAKGLLADGLTFKVFVDPEAPNATLGGDDSAKRGNTKAYSDRIVVETGAKLALHKMTHYVEATAKKENWNLIKYRQGKGTEEAGNIAVAIVKNGVNATFVGGSEVIGFETIQTTLTEGIPTDVNGKIVGASTKDYKTYFVSSLNYGGITQTSQDITASAMGSTYALYLANFNSLNKRMGELRDTTNAQGVWARVFNGSQSLNFGIQSQTIYTTIQAGYDYAVGFEGANNYIGFALSYANSTTKAKNVSEINGTNRGITSMTSNAIEFALYNAYVQNGASSLNGWSNGLYSDSILKFSYITSDAKLVGATASAMSNTAFTLSEEVGYRFLLGDQQWFITPQAEVAFGYLSRGNLNQKNGIYTLNSTQENIITLSNRIGSDVGYTFDIPKEKGFQAKLYLGTYFVYDYLIGGEINSRTGIGTQSVLTPFTSSAKGVINVGTNLEVKDNTRIYFDFERSFGGKVVTDYQINLGVRYGFGEKGRGVKKGLDSDQTKE</sequence>
<feature type="signal peptide" evidence="1">
    <location>
        <begin position="1"/>
        <end position="30"/>
    </location>
</feature>
<gene>
    <name evidence="3" type="ORF">BBW65_06535</name>
</gene>
<dbReference type="Pfam" id="PF03797">
    <property type="entry name" value="Autotransporter"/>
    <property type="match status" value="1"/>
</dbReference>
<keyword evidence="1" id="KW-0732">Signal</keyword>
<dbReference type="NCBIfam" id="TIGR01414">
    <property type="entry name" value="autotrans_barl"/>
    <property type="match status" value="1"/>
</dbReference>
<accession>A0A1B1U6P9</accession>